<gene>
    <name evidence="1" type="ORF">S03H2_66375</name>
</gene>
<dbReference type="AlphaFoldDB" id="X1JF85"/>
<comment type="caution">
    <text evidence="1">The sequence shown here is derived from an EMBL/GenBank/DDBJ whole genome shotgun (WGS) entry which is preliminary data.</text>
</comment>
<proteinExistence type="predicted"/>
<evidence type="ECO:0000313" key="1">
    <source>
        <dbReference type="EMBL" id="GAH80185.1"/>
    </source>
</evidence>
<protein>
    <submittedName>
        <fullName evidence="1">Uncharacterized protein</fullName>
    </submittedName>
</protein>
<name>X1JF85_9ZZZZ</name>
<accession>X1JF85</accession>
<reference evidence="1" key="1">
    <citation type="journal article" date="2014" name="Front. Microbiol.">
        <title>High frequency of phylogenetically diverse reductive dehalogenase-homologous genes in deep subseafloor sedimentary metagenomes.</title>
        <authorList>
            <person name="Kawai M."/>
            <person name="Futagami T."/>
            <person name="Toyoda A."/>
            <person name="Takaki Y."/>
            <person name="Nishi S."/>
            <person name="Hori S."/>
            <person name="Arai W."/>
            <person name="Tsubouchi T."/>
            <person name="Morono Y."/>
            <person name="Uchiyama I."/>
            <person name="Ito T."/>
            <person name="Fujiyama A."/>
            <person name="Inagaki F."/>
            <person name="Takami H."/>
        </authorList>
    </citation>
    <scope>NUCLEOTIDE SEQUENCE</scope>
    <source>
        <strain evidence="1">Expedition CK06-06</strain>
    </source>
</reference>
<sequence length="81" mass="9226">MAKKIEFIPSDEFLEDGAKDKILGRPIDAAKPTSDRITEPFELAGESLLPEYLQTLKDTPCVIEIFDRPHQREITLADQIR</sequence>
<dbReference type="EMBL" id="BARU01043330">
    <property type="protein sequence ID" value="GAH80185.1"/>
    <property type="molecule type" value="Genomic_DNA"/>
</dbReference>
<organism evidence="1">
    <name type="scientific">marine sediment metagenome</name>
    <dbReference type="NCBI Taxonomy" id="412755"/>
    <lineage>
        <taxon>unclassified sequences</taxon>
        <taxon>metagenomes</taxon>
        <taxon>ecological metagenomes</taxon>
    </lineage>
</organism>